<dbReference type="RefSeq" id="XP_056076850.1">
    <property type="nucleotide sequence ID" value="XM_056210028.1"/>
</dbReference>
<dbReference type="Pfam" id="PF15277">
    <property type="entry name" value="Sec3-PIP2_bind"/>
    <property type="match status" value="1"/>
</dbReference>
<feature type="region of interest" description="Disordered" evidence="6">
    <location>
        <begin position="274"/>
        <end position="757"/>
    </location>
</feature>
<feature type="compositionally biased region" description="Pro residues" evidence="6">
    <location>
        <begin position="615"/>
        <end position="627"/>
    </location>
</feature>
<feature type="compositionally biased region" description="Basic and acidic residues" evidence="6">
    <location>
        <begin position="722"/>
        <end position="731"/>
    </location>
</feature>
<feature type="region of interest" description="Disordered" evidence="6">
    <location>
        <begin position="1"/>
        <end position="55"/>
    </location>
</feature>
<evidence type="ECO:0000313" key="9">
    <source>
        <dbReference type="Proteomes" id="UP001140513"/>
    </source>
</evidence>
<feature type="compositionally biased region" description="Polar residues" evidence="6">
    <location>
        <begin position="595"/>
        <end position="614"/>
    </location>
</feature>
<dbReference type="PANTHER" id="PTHR16092">
    <property type="entry name" value="SEC3/SYNTAXIN-RELATED"/>
    <property type="match status" value="1"/>
</dbReference>
<reference evidence="8" key="1">
    <citation type="submission" date="2022-10" db="EMBL/GenBank/DDBJ databases">
        <title>Tapping the CABI collections for fungal endophytes: first genome assemblies for Collariella, Neodidymelliopsis, Ascochyta clinopodiicola, Didymella pomorum, Didymosphaeria variabile, Neocosmospora piperis and Neocucurbitaria cava.</title>
        <authorList>
            <person name="Hill R."/>
        </authorList>
    </citation>
    <scope>NUCLEOTIDE SEQUENCE</scope>
    <source>
        <strain evidence="8">IMI 356815</strain>
    </source>
</reference>
<dbReference type="InterPro" id="IPR019160">
    <property type="entry name" value="Sec3_CC"/>
</dbReference>
<organism evidence="8 9">
    <name type="scientific">Didymosphaeria variabile</name>
    <dbReference type="NCBI Taxonomy" id="1932322"/>
    <lineage>
        <taxon>Eukaryota</taxon>
        <taxon>Fungi</taxon>
        <taxon>Dikarya</taxon>
        <taxon>Ascomycota</taxon>
        <taxon>Pezizomycotina</taxon>
        <taxon>Dothideomycetes</taxon>
        <taxon>Pleosporomycetidae</taxon>
        <taxon>Pleosporales</taxon>
        <taxon>Massarineae</taxon>
        <taxon>Didymosphaeriaceae</taxon>
        <taxon>Didymosphaeria</taxon>
    </lineage>
</organism>
<protein>
    <recommendedName>
        <fullName evidence="7">Exocyst complex component Sec3 PIP2-binding N-terminal domain-containing protein</fullName>
    </recommendedName>
</protein>
<dbReference type="SMART" id="SM01313">
    <property type="entry name" value="Sec3-PIP2_bind"/>
    <property type="match status" value="1"/>
</dbReference>
<dbReference type="PANTHER" id="PTHR16092:SF14">
    <property type="entry name" value="EXOCYST COMPLEX COMPONENT 1 ISOFORM X1"/>
    <property type="match status" value="1"/>
</dbReference>
<dbReference type="InterPro" id="IPR028258">
    <property type="entry name" value="Sec3-PIP2_bind"/>
</dbReference>
<evidence type="ECO:0000256" key="3">
    <source>
        <dbReference type="ARBA" id="ARBA00022483"/>
    </source>
</evidence>
<evidence type="ECO:0000259" key="7">
    <source>
        <dbReference type="SMART" id="SM01313"/>
    </source>
</evidence>
<keyword evidence="9" id="KW-1185">Reference proteome</keyword>
<keyword evidence="2" id="KW-0813">Transport</keyword>
<dbReference type="Pfam" id="PF09763">
    <property type="entry name" value="Sec3_CC"/>
    <property type="match status" value="1"/>
</dbReference>
<dbReference type="GO" id="GO:0005546">
    <property type="term" value="F:phosphatidylinositol-4,5-bisphosphate binding"/>
    <property type="evidence" value="ECO:0007669"/>
    <property type="project" value="TreeGrafter"/>
</dbReference>
<feature type="coiled-coil region" evidence="5">
    <location>
        <begin position="973"/>
        <end position="1000"/>
    </location>
</feature>
<proteinExistence type="inferred from homology"/>
<keyword evidence="4 5" id="KW-0175">Coiled coil</keyword>
<feature type="compositionally biased region" description="Basic and acidic residues" evidence="6">
    <location>
        <begin position="820"/>
        <end position="846"/>
    </location>
</feature>
<feature type="compositionally biased region" description="Basic and acidic residues" evidence="6">
    <location>
        <begin position="797"/>
        <end position="806"/>
    </location>
</feature>
<feature type="compositionally biased region" description="Basic and acidic residues" evidence="6">
    <location>
        <begin position="565"/>
        <end position="588"/>
    </location>
</feature>
<feature type="compositionally biased region" description="Basic and acidic residues" evidence="6">
    <location>
        <begin position="307"/>
        <end position="368"/>
    </location>
</feature>
<evidence type="ECO:0000313" key="8">
    <source>
        <dbReference type="EMBL" id="KAJ4360648.1"/>
    </source>
</evidence>
<comment type="caution">
    <text evidence="8">The sequence shown here is derived from an EMBL/GenBank/DDBJ whole genome shotgun (WGS) entry which is preliminary data.</text>
</comment>
<dbReference type="GO" id="GO:0005886">
    <property type="term" value="C:plasma membrane"/>
    <property type="evidence" value="ECO:0007669"/>
    <property type="project" value="TreeGrafter"/>
</dbReference>
<evidence type="ECO:0000256" key="2">
    <source>
        <dbReference type="ARBA" id="ARBA00022448"/>
    </source>
</evidence>
<dbReference type="CDD" id="cd13315">
    <property type="entry name" value="PH_Sec3"/>
    <property type="match status" value="1"/>
</dbReference>
<keyword evidence="3" id="KW-0268">Exocytosis</keyword>
<feature type="compositionally biased region" description="Low complexity" evidence="6">
    <location>
        <begin position="481"/>
        <end position="493"/>
    </location>
</feature>
<feature type="region of interest" description="Disordered" evidence="6">
    <location>
        <begin position="791"/>
        <end position="914"/>
    </location>
</feature>
<feature type="compositionally biased region" description="Pro residues" evidence="6">
    <location>
        <begin position="673"/>
        <end position="685"/>
    </location>
</feature>
<feature type="compositionally biased region" description="Pro residues" evidence="6">
    <location>
        <begin position="279"/>
        <end position="294"/>
    </location>
</feature>
<comment type="similarity">
    <text evidence="1">Belongs to the SEC3 family.</text>
</comment>
<dbReference type="GeneID" id="80904744"/>
<evidence type="ECO:0000256" key="1">
    <source>
        <dbReference type="ARBA" id="ARBA00006518"/>
    </source>
</evidence>
<gene>
    <name evidence="8" type="ORF">N0V89_001214</name>
</gene>
<dbReference type="Proteomes" id="UP001140513">
    <property type="component" value="Unassembled WGS sequence"/>
</dbReference>
<evidence type="ECO:0000256" key="5">
    <source>
        <dbReference type="SAM" id="Coils"/>
    </source>
</evidence>
<accession>A0A9W9CFP2</accession>
<dbReference type="Pfam" id="PF20654">
    <property type="entry name" value="Sec3_C-term"/>
    <property type="match status" value="1"/>
</dbReference>
<feature type="compositionally biased region" description="Polar residues" evidence="6">
    <location>
        <begin position="1"/>
        <end position="19"/>
    </location>
</feature>
<feature type="compositionally biased region" description="Polar residues" evidence="6">
    <location>
        <begin position="554"/>
        <end position="564"/>
    </location>
</feature>
<dbReference type="GO" id="GO:0000145">
    <property type="term" value="C:exocyst"/>
    <property type="evidence" value="ECO:0007669"/>
    <property type="project" value="InterPro"/>
</dbReference>
<feature type="compositionally biased region" description="Basic and acidic residues" evidence="6">
    <location>
        <begin position="498"/>
        <end position="515"/>
    </location>
</feature>
<evidence type="ECO:0000256" key="4">
    <source>
        <dbReference type="ARBA" id="ARBA00023054"/>
    </source>
</evidence>
<feature type="compositionally biased region" description="Basic and acidic residues" evidence="6">
    <location>
        <begin position="432"/>
        <end position="446"/>
    </location>
</feature>
<dbReference type="GO" id="GO:0006887">
    <property type="term" value="P:exocytosis"/>
    <property type="evidence" value="ECO:0007669"/>
    <property type="project" value="UniProtKB-KW"/>
</dbReference>
<dbReference type="Gene3D" id="2.30.29.90">
    <property type="match status" value="1"/>
</dbReference>
<feature type="compositionally biased region" description="Basic and acidic residues" evidence="6">
    <location>
        <begin position="628"/>
        <end position="641"/>
    </location>
</feature>
<dbReference type="EMBL" id="JAPEUX010000001">
    <property type="protein sequence ID" value="KAJ4360648.1"/>
    <property type="molecule type" value="Genomic_DNA"/>
</dbReference>
<feature type="compositionally biased region" description="Low complexity" evidence="6">
    <location>
        <begin position="31"/>
        <end position="47"/>
    </location>
</feature>
<dbReference type="InterPro" id="IPR048628">
    <property type="entry name" value="Sec3_C"/>
</dbReference>
<name>A0A9W9CFP2_9PLEO</name>
<feature type="compositionally biased region" description="Pro residues" evidence="6">
    <location>
        <begin position="451"/>
        <end position="460"/>
    </location>
</feature>
<evidence type="ECO:0000256" key="6">
    <source>
        <dbReference type="SAM" id="MobiDB-lite"/>
    </source>
</evidence>
<dbReference type="FunFam" id="2.30.29.90:FF:000003">
    <property type="entry name" value="Exocyst complex component Sec3"/>
    <property type="match status" value="1"/>
</dbReference>
<feature type="domain" description="Exocyst complex component Sec3 PIP2-binding N-terminal" evidence="7">
    <location>
        <begin position="101"/>
        <end position="202"/>
    </location>
</feature>
<sequence length="1696" mass="188307">MDPRSRNYSNGTGSTGRPSNESRRPPGAPGGAPASERSSAPSGSGMSRAEKFEDERRRITASCFSKLEPNGTLTESYITHIRITEDAAYPQSPPPPSSDPKNKKQRVIVIGVKHTTRVQVHKGRENQNGSFSIGKTWHMEDLSHIENYVNMETPRGEDVQFKEWAGVSGFLVTINKPYYWEANTAKEKEFFIGSLVKIYTKYTDKFGRKEGKYPVMSGFGLEELITLTDNRPFAATEAGRAAYDSWIRPYIDTETKPPPNDPGPYVELRRAYEAARQPRPSPGPGPGVPRPQGLPSPRDIGRAPPSEARDMRRMMPPEDRNLNRNLSEERDMRRMPPPGERDMRRPPPPGDRRPPPRGPPRPDGEPRQRRPGPPPMPVGGDPAVFSASAGDGRLPPASPRFAPAGMGALPPPGLQAGRGRRPSMDQNLRNRPSREALKPSASRERLQPMPGTIPPVPVPSPSRLDPQSSRSDLRPKTPDTIASASSIPSSISPGRPSFPDDARSQRSGKSMERPSFDGAGSRPSPVEDQRSNTNGYPTPPMRRDPSPRGLRPGTAQSTASSFQSRSEDPPTEEPRQRTAPPERRRPPMERPAALSKQSSEAAASGPNTEFHTPAQSPPPVERVPLEPPPRRRPQEIPERPRPSPAEAPAPAFEDALPDRLRAGPSPAQMLPLAQPPPPPTSPLPQIPKAFDQKERSPVVESPVTEQPPAVVEIPAIEPLKNGAKEMEKESEVAPEVKPISSTTDDKEPTSASTVSPVENKLGKAGAANAFRKIAKAAGAFNNAGFVPRAGGAAAKRLQPDEKKSDEPDGISAVFVPKRPAPKEEVREKEEDVKPKAEADRSSKDRLSIQTEIVPEVKVSAPLSPTPVTLKNEGPKLPARAASPSVEAEQSASKTQAEPEVRRKRRRSNQQMTNISRLGIDPNILDERGLEFETLLSEFGWGSSELSAKNIESLESDIKREIARVEAGSWLNHLEQKDDRVEAVEKLLDRAIAECDELEGLLTLYNVELSSLNDDIAFIEAQSQGLQVQTANQRLLQNELKQLVDTISITEDQLIPLRREPIGKVNGLRAIEGSLVLLYKALITIDPAFVDSSRAVGADSLNKITNSGFGNSELASMQALQEKKDRYLNEGAVFLDRLKKHMEITFGAAFLQTRETLERIDTTSMPSTKANIAAHDAGRDTLWMLSPVVLFAKEIDRASWDTLLRMYQNQAGAAYQNEVRDNILSWKRFARKPTGDEQELLFTAQEKEPESITGAARKLTVKRSQTLARGLRAASGDKEVKSSKSQDGKLFAFDVFARVLEDIGPVLLTEQNFVTEFFHATSTDSVDFPEAVARANPENRRGPNLWVRKQYEADRSMAKRVAEVMEDIFSFWPTEIQNLVEWAVNADPLQGVGILCAVDRKLVEIEESNQDFLTRNLQKVHERLTGLFSRFVDEQIRAIEDTKVKIKKRKGVIAFMKTFPHFSMAIENMLPAADEQEHLEIRRMVDDAYQKINKAMFESLKVIAKESPAVMATQGQADPEDKEALNYHILLIENMNHYLEEVDARSDPVLMDWKVKAQDELREHMDLYVDAVIRRPLGKLLEFVESTETLLTQPGASAPAIAQRSSHSRSVFKKLVHSFDAKEIRKGIEALKKRVDKHFGDADDPTISRDLVFKVLKECEKKYDNVYDRTIHINQDVYSGEVEIDWSSNDIATAFRR</sequence>
<dbReference type="OrthoDB" id="27109at2759"/>
<dbReference type="GO" id="GO:0006893">
    <property type="term" value="P:Golgi to plasma membrane transport"/>
    <property type="evidence" value="ECO:0007669"/>
    <property type="project" value="TreeGrafter"/>
</dbReference>